<accession>A0A8E2FC95</accession>
<evidence type="ECO:0000259" key="1">
    <source>
        <dbReference type="Pfam" id="PF24969"/>
    </source>
</evidence>
<organism evidence="2 3">
    <name type="scientific">Glonium stellatum</name>
    <dbReference type="NCBI Taxonomy" id="574774"/>
    <lineage>
        <taxon>Eukaryota</taxon>
        <taxon>Fungi</taxon>
        <taxon>Dikarya</taxon>
        <taxon>Ascomycota</taxon>
        <taxon>Pezizomycotina</taxon>
        <taxon>Dothideomycetes</taxon>
        <taxon>Pleosporomycetidae</taxon>
        <taxon>Gloniales</taxon>
        <taxon>Gloniaceae</taxon>
        <taxon>Glonium</taxon>
    </lineage>
</organism>
<sequence length="530" mass="60904">MNTDKKLPSTLLESGASRRRKPETTIDDLPDELLLEIITLAGYYGPYGYPDSYCVYVSRRWCRLALPLLYYRYSFKLSPSRFLRTIVMAPELGRYVKEITVDLNVEKDKGKGQNILASKDYQDLVTRAKSLQIPNEDEFLRKLSQNDREALLVLILSQTPNIRVFEAQATFHIPWDFPDGQLEQPLWLELISEIAEGTSVGRIHHFHTLQRIKVDLRYPVAVGQLSSLFRLPSLRTIEIRYAFVVDGESSWKYAEKSSSVENLTYTVSAIHHDALVRMILACKALKSFTYYHDEAFQILLVPLNVSPVSRALRVHSDSLEKICIRHEFDELACEFIGLLGSFQDFRRLKDLDVNFSLLVDENMPGGLQSILNILPPNLETLTLFLNFVNGPDCIRLLRELAVSILREQINASPKSLPCLRKVCVNGIKRRYRDRLDLGPLAQAFDRAGIEFKHKENDIPGAEQYAATFDPMANYGYNEEGYDEYYCNEYYDDEVGDDSYGDFNDEDEVDETNEAEYGEMAQDLNKLLQYK</sequence>
<dbReference type="EMBL" id="KV748603">
    <property type="protein sequence ID" value="OCL14190.1"/>
    <property type="molecule type" value="Genomic_DNA"/>
</dbReference>
<protein>
    <recommendedName>
        <fullName evidence="1">Leucine-rich repeat domain-containing protein</fullName>
    </recommendedName>
</protein>
<evidence type="ECO:0000313" key="2">
    <source>
        <dbReference type="EMBL" id="OCL14190.1"/>
    </source>
</evidence>
<dbReference type="AlphaFoldDB" id="A0A8E2FC95"/>
<dbReference type="Gene3D" id="3.80.10.10">
    <property type="entry name" value="Ribonuclease Inhibitor"/>
    <property type="match status" value="1"/>
</dbReference>
<dbReference type="OrthoDB" id="3690364at2759"/>
<dbReference type="InterPro" id="IPR056867">
    <property type="entry name" value="LRR_15"/>
</dbReference>
<feature type="domain" description="Leucine-rich repeat" evidence="1">
    <location>
        <begin position="211"/>
        <end position="427"/>
    </location>
</feature>
<keyword evidence="3" id="KW-1185">Reference proteome</keyword>
<proteinExistence type="predicted"/>
<reference evidence="2 3" key="1">
    <citation type="journal article" date="2016" name="Nat. Commun.">
        <title>Ectomycorrhizal ecology is imprinted in the genome of the dominant symbiotic fungus Cenococcum geophilum.</title>
        <authorList>
            <consortium name="DOE Joint Genome Institute"/>
            <person name="Peter M."/>
            <person name="Kohler A."/>
            <person name="Ohm R.A."/>
            <person name="Kuo A."/>
            <person name="Krutzmann J."/>
            <person name="Morin E."/>
            <person name="Arend M."/>
            <person name="Barry K.W."/>
            <person name="Binder M."/>
            <person name="Choi C."/>
            <person name="Clum A."/>
            <person name="Copeland A."/>
            <person name="Grisel N."/>
            <person name="Haridas S."/>
            <person name="Kipfer T."/>
            <person name="LaButti K."/>
            <person name="Lindquist E."/>
            <person name="Lipzen A."/>
            <person name="Maire R."/>
            <person name="Meier B."/>
            <person name="Mihaltcheva S."/>
            <person name="Molinier V."/>
            <person name="Murat C."/>
            <person name="Poggeler S."/>
            <person name="Quandt C.A."/>
            <person name="Sperisen C."/>
            <person name="Tritt A."/>
            <person name="Tisserant E."/>
            <person name="Crous P.W."/>
            <person name="Henrissat B."/>
            <person name="Nehls U."/>
            <person name="Egli S."/>
            <person name="Spatafora J.W."/>
            <person name="Grigoriev I.V."/>
            <person name="Martin F.M."/>
        </authorList>
    </citation>
    <scope>NUCLEOTIDE SEQUENCE [LARGE SCALE GENOMIC DNA]</scope>
    <source>
        <strain evidence="2 3">CBS 207.34</strain>
    </source>
</reference>
<dbReference type="Pfam" id="PF24969">
    <property type="entry name" value="LRR_15"/>
    <property type="match status" value="1"/>
</dbReference>
<evidence type="ECO:0000313" key="3">
    <source>
        <dbReference type="Proteomes" id="UP000250140"/>
    </source>
</evidence>
<gene>
    <name evidence="2" type="ORF">AOQ84DRAFT_222348</name>
</gene>
<name>A0A8E2FC95_9PEZI</name>
<dbReference type="InterPro" id="IPR032675">
    <property type="entry name" value="LRR_dom_sf"/>
</dbReference>
<dbReference type="Proteomes" id="UP000250140">
    <property type="component" value="Unassembled WGS sequence"/>
</dbReference>